<accession>A0A058ZEJ0</accession>
<evidence type="ECO:0000256" key="3">
    <source>
        <dbReference type="ARBA" id="ARBA00022490"/>
    </source>
</evidence>
<proteinExistence type="predicted"/>
<gene>
    <name evidence="6" type="ORF">H696_01759</name>
</gene>
<dbReference type="AlphaFoldDB" id="A0A058ZEJ0"/>
<feature type="region of interest" description="Disordered" evidence="5">
    <location>
        <begin position="175"/>
        <end position="202"/>
    </location>
</feature>
<evidence type="ECO:0000256" key="1">
    <source>
        <dbReference type="ARBA" id="ARBA00004123"/>
    </source>
</evidence>
<keyword evidence="4" id="KW-0539">Nucleus</keyword>
<dbReference type="GeneID" id="20526484"/>
<protein>
    <recommendedName>
        <fullName evidence="8">Chloride conductance regulatory protein ICln</fullName>
    </recommendedName>
</protein>
<dbReference type="InterPro" id="IPR011993">
    <property type="entry name" value="PH-like_dom_sf"/>
</dbReference>
<sequence length="273" mass="28989">MAATLPLTEEMSLLLEQDTTFDPSAAGTALFSVPDDVPDFDLRLQEDLQTRTLAAMELAGGRPVLLLSYPCSSVRVNSTHTLEAGTLFFMSGRLHWKPQAPGAGFSMDYASIVVAAVSAAEGDGEPLVFVQIASQVDTAMDEYEPVDVTFAAASTSDANFLYHLFNVCSSINSSTSGLEGSDEEADGDVEESGTDQDPTSADPMMAGMITRDMIQGMDPEQFAGFFFGSQTGAPPPEMTSEGQAHLDRLEASLGTCDTTAMATGTMEDDDEEE</sequence>
<keyword evidence="3" id="KW-0963">Cytoplasm</keyword>
<evidence type="ECO:0000256" key="4">
    <source>
        <dbReference type="ARBA" id="ARBA00023242"/>
    </source>
</evidence>
<dbReference type="InterPro" id="IPR039924">
    <property type="entry name" value="ICln/Lot5/Saf5"/>
</dbReference>
<organism evidence="6">
    <name type="scientific">Fonticula alba</name>
    <name type="common">Slime mold</name>
    <dbReference type="NCBI Taxonomy" id="691883"/>
    <lineage>
        <taxon>Eukaryota</taxon>
        <taxon>Rotosphaerida</taxon>
        <taxon>Fonticulaceae</taxon>
        <taxon>Fonticula</taxon>
    </lineage>
</organism>
<feature type="compositionally biased region" description="Acidic residues" evidence="5">
    <location>
        <begin position="180"/>
        <end position="194"/>
    </location>
</feature>
<comment type="subcellular location">
    <subcellularLocation>
        <location evidence="2">Cytoplasm</location>
    </subcellularLocation>
    <subcellularLocation>
        <location evidence="1">Nucleus</location>
    </subcellularLocation>
</comment>
<dbReference type="Pfam" id="PF03517">
    <property type="entry name" value="Voldacs"/>
    <property type="match status" value="1"/>
</dbReference>
<evidence type="ECO:0000256" key="2">
    <source>
        <dbReference type="ARBA" id="ARBA00004496"/>
    </source>
</evidence>
<evidence type="ECO:0008006" key="8">
    <source>
        <dbReference type="Google" id="ProtNLM"/>
    </source>
</evidence>
<dbReference type="EMBL" id="KB932202">
    <property type="protein sequence ID" value="KCV72366.1"/>
    <property type="molecule type" value="Genomic_DNA"/>
</dbReference>
<evidence type="ECO:0000313" key="7">
    <source>
        <dbReference type="Proteomes" id="UP000030693"/>
    </source>
</evidence>
<evidence type="ECO:0000256" key="5">
    <source>
        <dbReference type="SAM" id="MobiDB-lite"/>
    </source>
</evidence>
<evidence type="ECO:0000313" key="6">
    <source>
        <dbReference type="EMBL" id="KCV72366.1"/>
    </source>
</evidence>
<keyword evidence="7" id="KW-1185">Reference proteome</keyword>
<dbReference type="GO" id="GO:0005737">
    <property type="term" value="C:cytoplasm"/>
    <property type="evidence" value="ECO:0007669"/>
    <property type="project" value="UniProtKB-SubCell"/>
</dbReference>
<dbReference type="GO" id="GO:0005634">
    <property type="term" value="C:nucleus"/>
    <property type="evidence" value="ECO:0007669"/>
    <property type="project" value="UniProtKB-SubCell"/>
</dbReference>
<dbReference type="RefSeq" id="XP_009493944.1">
    <property type="nucleotide sequence ID" value="XM_009495669.1"/>
</dbReference>
<reference evidence="6" key="1">
    <citation type="submission" date="2013-04" db="EMBL/GenBank/DDBJ databases">
        <title>The Genome Sequence of Fonticula alba ATCC 38817.</title>
        <authorList>
            <consortium name="The Broad Institute Genomics Platform"/>
            <person name="Russ C."/>
            <person name="Cuomo C."/>
            <person name="Burger G."/>
            <person name="Gray M.W."/>
            <person name="Holland P.W.H."/>
            <person name="King N."/>
            <person name="Lang F.B.F."/>
            <person name="Roger A.J."/>
            <person name="Ruiz-Trillo I."/>
            <person name="Brown M."/>
            <person name="Walker B."/>
            <person name="Young S."/>
            <person name="Zeng Q."/>
            <person name="Gargeya S."/>
            <person name="Fitzgerald M."/>
            <person name="Haas B."/>
            <person name="Abouelleil A."/>
            <person name="Allen A.W."/>
            <person name="Alvarado L."/>
            <person name="Arachchi H.M."/>
            <person name="Berlin A.M."/>
            <person name="Chapman S.B."/>
            <person name="Gainer-Dewar J."/>
            <person name="Goldberg J."/>
            <person name="Griggs A."/>
            <person name="Gujja S."/>
            <person name="Hansen M."/>
            <person name="Howarth C."/>
            <person name="Imamovic A."/>
            <person name="Ireland A."/>
            <person name="Larimer J."/>
            <person name="McCowan C."/>
            <person name="Murphy C."/>
            <person name="Pearson M."/>
            <person name="Poon T.W."/>
            <person name="Priest M."/>
            <person name="Roberts A."/>
            <person name="Saif S."/>
            <person name="Shea T."/>
            <person name="Sisk P."/>
            <person name="Sykes S."/>
            <person name="Wortman J."/>
            <person name="Nusbaum C."/>
            <person name="Birren B."/>
        </authorList>
    </citation>
    <scope>NUCLEOTIDE SEQUENCE [LARGE SCALE GENOMIC DNA]</scope>
    <source>
        <strain evidence="6">ATCC 38817</strain>
    </source>
</reference>
<dbReference type="Proteomes" id="UP000030693">
    <property type="component" value="Unassembled WGS sequence"/>
</dbReference>
<dbReference type="Gene3D" id="2.30.29.30">
    <property type="entry name" value="Pleckstrin-homology domain (PH domain)/Phosphotyrosine-binding domain (PTB)"/>
    <property type="match status" value="1"/>
</dbReference>
<name>A0A058ZEJ0_FONAL</name>